<organism evidence="2 3">
    <name type="scientific">Brevibacillus thermoruber</name>
    <dbReference type="NCBI Taxonomy" id="33942"/>
    <lineage>
        <taxon>Bacteria</taxon>
        <taxon>Bacillati</taxon>
        <taxon>Bacillota</taxon>
        <taxon>Bacilli</taxon>
        <taxon>Bacillales</taxon>
        <taxon>Paenibacillaceae</taxon>
        <taxon>Brevibacillus</taxon>
    </lineage>
</organism>
<dbReference type="RefSeq" id="WP_035298885.1">
    <property type="nucleotide sequence ID" value="NZ_JAPYYP010000031.1"/>
</dbReference>
<keyword evidence="1" id="KW-1133">Transmembrane helix</keyword>
<proteinExistence type="predicted"/>
<reference evidence="2" key="1">
    <citation type="submission" date="2022-12" db="EMBL/GenBank/DDBJ databases">
        <title>Draft genome sequence of the thermophilic strain Brevibacillus thermoruber HT42, isolated from Los Humeros, Puebla, Mexico, with biotechnological potential.</title>
        <authorList>
            <person name="Lara Sanchez J."/>
            <person name="Solis Palacios R."/>
            <person name="Bustos Baena A.S."/>
            <person name="Ruz Baez A.E."/>
            <person name="Espinosa Luna G."/>
            <person name="Oliart Ros R.M."/>
        </authorList>
    </citation>
    <scope>NUCLEOTIDE SEQUENCE</scope>
    <source>
        <strain evidence="2">HT42</strain>
    </source>
</reference>
<gene>
    <name evidence="2" type="ORF">O3V59_18730</name>
</gene>
<keyword evidence="1" id="KW-0812">Transmembrane</keyword>
<evidence type="ECO:0000313" key="2">
    <source>
        <dbReference type="EMBL" id="MDA5110400.1"/>
    </source>
</evidence>
<evidence type="ECO:0000256" key="1">
    <source>
        <dbReference type="SAM" id="Phobius"/>
    </source>
</evidence>
<keyword evidence="1" id="KW-0472">Membrane</keyword>
<accession>A0A9X3TU40</accession>
<protein>
    <submittedName>
        <fullName evidence="2">Uncharacterized protein</fullName>
    </submittedName>
</protein>
<dbReference type="Proteomes" id="UP001151071">
    <property type="component" value="Unassembled WGS sequence"/>
</dbReference>
<dbReference type="EMBL" id="JAPYYP010000031">
    <property type="protein sequence ID" value="MDA5110400.1"/>
    <property type="molecule type" value="Genomic_DNA"/>
</dbReference>
<name>A0A9X3TU40_9BACL</name>
<feature type="transmembrane region" description="Helical" evidence="1">
    <location>
        <begin position="100"/>
        <end position="119"/>
    </location>
</feature>
<comment type="caution">
    <text evidence="2">The sequence shown here is derived from an EMBL/GenBank/DDBJ whole genome shotgun (WGS) entry which is preliminary data.</text>
</comment>
<feature type="transmembrane region" description="Helical" evidence="1">
    <location>
        <begin position="66"/>
        <end position="88"/>
    </location>
</feature>
<sequence length="254" mass="29675">MEMFIVCLFSSVPLLLLVFGFMRSSRVLKRIGLLSYIAMVGIVFAVHWYFHSVYGFPFFLSLQESAVAIVVLFLMGVFFLLSVIIAHFKTPKSVRNTKAVSLFLLALFAHVSVLCFFLFPVGGKWEYANLLNRAAKVFEKEENIRDGKIRVELVFSAPRPCWRNCSDQDYRNLFMVKNYTNQPMHVQLKIEVFNARKEPLGHIESLETILQPGEYRPVIAKETNEEHSVWDQWTFTSDEQVAYFRYWYDARPER</sequence>
<feature type="transmembrane region" description="Helical" evidence="1">
    <location>
        <begin position="34"/>
        <end position="54"/>
    </location>
</feature>
<dbReference type="AlphaFoldDB" id="A0A9X3TU40"/>
<evidence type="ECO:0000313" key="3">
    <source>
        <dbReference type="Proteomes" id="UP001151071"/>
    </source>
</evidence>
<keyword evidence="3" id="KW-1185">Reference proteome</keyword>